<comment type="similarity">
    <text evidence="1">Belongs to the aspartate/glutamate racemases family.</text>
</comment>
<protein>
    <submittedName>
        <fullName evidence="3">Amino acid racemase</fullName>
    </submittedName>
</protein>
<dbReference type="Gene3D" id="3.40.50.1860">
    <property type="match status" value="2"/>
</dbReference>
<dbReference type="SUPFAM" id="SSF53681">
    <property type="entry name" value="Aspartate/glutamate racemase"/>
    <property type="match status" value="2"/>
</dbReference>
<comment type="caution">
    <text evidence="3">The sequence shown here is derived from an EMBL/GenBank/DDBJ whole genome shotgun (WGS) entry which is preliminary data.</text>
</comment>
<evidence type="ECO:0000256" key="1">
    <source>
        <dbReference type="ARBA" id="ARBA00007847"/>
    </source>
</evidence>
<keyword evidence="4" id="KW-1185">Reference proteome</keyword>
<gene>
    <name evidence="3" type="ORF">GCM10010310_56630</name>
</gene>
<dbReference type="InterPro" id="IPR015942">
    <property type="entry name" value="Asp/Glu/hydantoin_racemase"/>
</dbReference>
<dbReference type="InterPro" id="IPR001920">
    <property type="entry name" value="Asp/Glu_race"/>
</dbReference>
<evidence type="ECO:0000313" key="3">
    <source>
        <dbReference type="EMBL" id="GAA2695300.1"/>
    </source>
</evidence>
<dbReference type="Pfam" id="PF01177">
    <property type="entry name" value="Asp_Glu_race"/>
    <property type="match status" value="1"/>
</dbReference>
<dbReference type="Proteomes" id="UP001499989">
    <property type="component" value="Unassembled WGS sequence"/>
</dbReference>
<dbReference type="RefSeq" id="WP_319123344.1">
    <property type="nucleotide sequence ID" value="NZ_BAAASK010000021.1"/>
</dbReference>
<dbReference type="EMBL" id="BAAASK010000021">
    <property type="protein sequence ID" value="GAA2695300.1"/>
    <property type="molecule type" value="Genomic_DNA"/>
</dbReference>
<dbReference type="PANTHER" id="PTHR21198">
    <property type="entry name" value="GLUTAMATE RACEMASE"/>
    <property type="match status" value="1"/>
</dbReference>
<reference evidence="3 4" key="1">
    <citation type="journal article" date="2019" name="Int. J. Syst. Evol. Microbiol.">
        <title>The Global Catalogue of Microorganisms (GCM) 10K type strain sequencing project: providing services to taxonomists for standard genome sequencing and annotation.</title>
        <authorList>
            <consortium name="The Broad Institute Genomics Platform"/>
            <consortium name="The Broad Institute Genome Sequencing Center for Infectious Disease"/>
            <person name="Wu L."/>
            <person name="Ma J."/>
        </authorList>
    </citation>
    <scope>NUCLEOTIDE SEQUENCE [LARGE SCALE GENOMIC DNA]</scope>
    <source>
        <strain evidence="3 4">JCM 4531</strain>
    </source>
</reference>
<sequence>MSGPEHLVGVLGGMGPAATAEFYAKLIRRTPVTRDQDHLRVAIWADPTVPDRVGAVLGGTTDPYPAMLEGARRLRDLGATVAVMPCHTAHVFLHALVRDSGLRFLDMVAETVAELERRPGTAGGIGLLGTRATLASGLYQNRLRAERFDVVLPEETTQWQVDLAIKKVKQGNPRAAGQHLDNAVRAMARTDASTIVLACTELPLAARHLTSAGGPALLDPTDLLADAVIRECGGTPPAKGGNKAG</sequence>
<keyword evidence="2" id="KW-0413">Isomerase</keyword>
<dbReference type="PANTHER" id="PTHR21198:SF7">
    <property type="entry name" value="ASPARTATE-GLUTAMATE RACEMASE FAMILY"/>
    <property type="match status" value="1"/>
</dbReference>
<proteinExistence type="inferred from homology"/>
<organism evidence="3 4">
    <name type="scientific">Streptomyces violaceolatus</name>
    <dbReference type="NCBI Taxonomy" id="67378"/>
    <lineage>
        <taxon>Bacteria</taxon>
        <taxon>Bacillati</taxon>
        <taxon>Actinomycetota</taxon>
        <taxon>Actinomycetes</taxon>
        <taxon>Kitasatosporales</taxon>
        <taxon>Streptomycetaceae</taxon>
        <taxon>Streptomyces</taxon>
        <taxon>Streptomyces violaceoruber group</taxon>
    </lineage>
</organism>
<name>A0ABN3T7W8_9ACTN</name>
<evidence type="ECO:0000256" key="2">
    <source>
        <dbReference type="ARBA" id="ARBA00023235"/>
    </source>
</evidence>
<accession>A0ABN3T7W8</accession>
<dbReference type="NCBIfam" id="TIGR00035">
    <property type="entry name" value="asp_race"/>
    <property type="match status" value="1"/>
</dbReference>
<dbReference type="InterPro" id="IPR004380">
    <property type="entry name" value="Asp_race"/>
</dbReference>
<evidence type="ECO:0000313" key="4">
    <source>
        <dbReference type="Proteomes" id="UP001499989"/>
    </source>
</evidence>